<comment type="similarity">
    <text evidence="1">Belongs to the bacterial solute-binding protein 1 family.</text>
</comment>
<accession>D7CS70</accession>
<keyword evidence="2" id="KW-0813">Transport</keyword>
<sequence length="434" mass="48909">MKLLKSLVLLSLSLFAAGQAQEVREVTFWTAHGEPDLSALRQIVDNFNAEHDDIQVTLSQIPPGAETDVTRLMTAVRGGTGPDVYMLDRFIVAQRAADGLLQDLSPYMDGEDVLANYLEFAREEAMLAGVPYALPFDTDARALYYNIDLLEEAGVDTSELDPENGPLTLARIQEIASMVDQKNAQGNFERMGFIPWHEQGWHYTYGFAFGGDFYDEVACQVTPTDDNIVRAFEWIYDYAAQEGPQQVQTFRQAFTRPDLPPQQNPFIAGQLAMIITGDWMIGNLERYAPDMNYGITYIPVPEEGDASVTWAGGWSMVMPQGAREPEAAFEFMKYIAGEPGQRVYVQETRHMPTLTSLLDDAELFEGRHQFFRDLLPTARNRPPLPIGALYWDELTDAWERVYLNQQEPRAALEQVAARVQPQLEPFCAQLQAEN</sequence>
<keyword evidence="6" id="KW-1185">Reference proteome</keyword>
<dbReference type="PANTHER" id="PTHR30061:SF50">
    <property type="entry name" value="MALTOSE_MALTODEXTRIN-BINDING PERIPLASMIC PROTEIN"/>
    <property type="match status" value="1"/>
</dbReference>
<evidence type="ECO:0000256" key="2">
    <source>
        <dbReference type="ARBA" id="ARBA00022448"/>
    </source>
</evidence>
<evidence type="ECO:0000256" key="1">
    <source>
        <dbReference type="ARBA" id="ARBA00008520"/>
    </source>
</evidence>
<dbReference type="InterPro" id="IPR006061">
    <property type="entry name" value="SBP_1_CS"/>
</dbReference>
<dbReference type="OrthoDB" id="7937990at2"/>
<dbReference type="HOGENOM" id="CLU_031285_10_0_0"/>
<dbReference type="PROSITE" id="PS01037">
    <property type="entry name" value="SBP_BACTERIAL_1"/>
    <property type="match status" value="1"/>
</dbReference>
<dbReference type="GO" id="GO:0055052">
    <property type="term" value="C:ATP-binding cassette (ABC) transporter complex, substrate-binding subunit-containing"/>
    <property type="evidence" value="ECO:0007669"/>
    <property type="project" value="TreeGrafter"/>
</dbReference>
<dbReference type="GO" id="GO:0015768">
    <property type="term" value="P:maltose transport"/>
    <property type="evidence" value="ECO:0007669"/>
    <property type="project" value="TreeGrafter"/>
</dbReference>
<reference evidence="6" key="1">
    <citation type="submission" date="2010-05" db="EMBL/GenBank/DDBJ databases">
        <title>The complete genome of Truepera radiovictris DSM 17093.</title>
        <authorList>
            <consortium name="US DOE Joint Genome Institute (JGI-PGF)"/>
            <person name="Lucas S."/>
            <person name="Copeland A."/>
            <person name="Lapidus A."/>
            <person name="Glavina del Rio T."/>
            <person name="Dalin E."/>
            <person name="Tice H."/>
            <person name="Bruce D."/>
            <person name="Goodwin L."/>
            <person name="Pitluck S."/>
            <person name="Kyrpides N."/>
            <person name="Mavromatis K."/>
            <person name="Ovchinnikova G."/>
            <person name="Munk A.C."/>
            <person name="Detter J.C."/>
            <person name="Han C."/>
            <person name="Tapia R."/>
            <person name="Land M."/>
            <person name="Hauser L."/>
            <person name="Markowitz V."/>
            <person name="Cheng J.-F."/>
            <person name="Hugenholtz P."/>
            <person name="Woyke T."/>
            <person name="Wu D."/>
            <person name="Tindall B."/>
            <person name="Pomrenke H.G."/>
            <person name="Brambilla E."/>
            <person name="Klenk H.-P."/>
            <person name="Eisen J.A."/>
        </authorList>
    </citation>
    <scope>NUCLEOTIDE SEQUENCE [LARGE SCALE GENOMIC DNA]</scope>
    <source>
        <strain evidence="6">DSM 17093 / CIP 108686 / LMG 22925 / RQ-24</strain>
    </source>
</reference>
<dbReference type="Gene3D" id="3.40.190.10">
    <property type="entry name" value="Periplasmic binding protein-like II"/>
    <property type="match status" value="1"/>
</dbReference>
<feature type="chain" id="PRO_5003094553" evidence="4">
    <location>
        <begin position="21"/>
        <end position="434"/>
    </location>
</feature>
<protein>
    <submittedName>
        <fullName evidence="5">Extracellular solute-binding protein family 1</fullName>
    </submittedName>
</protein>
<evidence type="ECO:0000313" key="6">
    <source>
        <dbReference type="Proteomes" id="UP000000379"/>
    </source>
</evidence>
<dbReference type="GO" id="GO:0042956">
    <property type="term" value="P:maltodextrin transmembrane transport"/>
    <property type="evidence" value="ECO:0007669"/>
    <property type="project" value="TreeGrafter"/>
</dbReference>
<dbReference type="eggNOG" id="COG2182">
    <property type="taxonomic scope" value="Bacteria"/>
</dbReference>
<feature type="signal peptide" evidence="4">
    <location>
        <begin position="1"/>
        <end position="20"/>
    </location>
</feature>
<dbReference type="SUPFAM" id="SSF53850">
    <property type="entry name" value="Periplasmic binding protein-like II"/>
    <property type="match status" value="1"/>
</dbReference>
<proteinExistence type="inferred from homology"/>
<keyword evidence="3 4" id="KW-0732">Signal</keyword>
<dbReference type="RefSeq" id="WP_013176982.1">
    <property type="nucleotide sequence ID" value="NC_014221.1"/>
</dbReference>
<dbReference type="AlphaFoldDB" id="D7CS70"/>
<evidence type="ECO:0000313" key="5">
    <source>
        <dbReference type="EMBL" id="ADI13602.1"/>
    </source>
</evidence>
<dbReference type="InterPro" id="IPR006059">
    <property type="entry name" value="SBP"/>
</dbReference>
<dbReference type="CDD" id="cd14748">
    <property type="entry name" value="PBP2_UgpB"/>
    <property type="match status" value="1"/>
</dbReference>
<dbReference type="EMBL" id="CP002049">
    <property type="protein sequence ID" value="ADI13602.1"/>
    <property type="molecule type" value="Genomic_DNA"/>
</dbReference>
<dbReference type="PANTHER" id="PTHR30061">
    <property type="entry name" value="MALTOSE-BINDING PERIPLASMIC PROTEIN"/>
    <property type="match status" value="1"/>
</dbReference>
<dbReference type="KEGG" id="tra:Trad_0465"/>
<dbReference type="Pfam" id="PF13416">
    <property type="entry name" value="SBP_bac_8"/>
    <property type="match status" value="1"/>
</dbReference>
<dbReference type="Proteomes" id="UP000000379">
    <property type="component" value="Chromosome"/>
</dbReference>
<gene>
    <name evidence="5" type="ordered locus">Trad_0465</name>
</gene>
<name>D7CS70_TRURR</name>
<evidence type="ECO:0000256" key="4">
    <source>
        <dbReference type="SAM" id="SignalP"/>
    </source>
</evidence>
<dbReference type="GO" id="GO:0055085">
    <property type="term" value="P:transmembrane transport"/>
    <property type="evidence" value="ECO:0007669"/>
    <property type="project" value="InterPro"/>
</dbReference>
<dbReference type="STRING" id="649638.Trad_0465"/>
<reference evidence="5 6" key="2">
    <citation type="journal article" date="2011" name="Stand. Genomic Sci.">
        <title>Complete genome sequence of Truepera radiovictrix type strain (RQ-24).</title>
        <authorList>
            <person name="Ivanova N."/>
            <person name="Rohde C."/>
            <person name="Munk C."/>
            <person name="Nolan M."/>
            <person name="Lucas S."/>
            <person name="Del Rio T.G."/>
            <person name="Tice H."/>
            <person name="Deshpande S."/>
            <person name="Cheng J.F."/>
            <person name="Tapia R."/>
            <person name="Han C."/>
            <person name="Goodwin L."/>
            <person name="Pitluck S."/>
            <person name="Liolios K."/>
            <person name="Mavromatis K."/>
            <person name="Mikhailova N."/>
            <person name="Pati A."/>
            <person name="Chen A."/>
            <person name="Palaniappan K."/>
            <person name="Land M."/>
            <person name="Hauser L."/>
            <person name="Chang Y.J."/>
            <person name="Jeffries C.D."/>
            <person name="Brambilla E."/>
            <person name="Rohde M."/>
            <person name="Goker M."/>
            <person name="Tindall B.J."/>
            <person name="Woyke T."/>
            <person name="Bristow J."/>
            <person name="Eisen J.A."/>
            <person name="Markowitz V."/>
            <person name="Hugenholtz P."/>
            <person name="Kyrpides N.C."/>
            <person name="Klenk H.P."/>
            <person name="Lapidus A."/>
        </authorList>
    </citation>
    <scope>NUCLEOTIDE SEQUENCE [LARGE SCALE GENOMIC DNA]</scope>
    <source>
        <strain evidence="6">DSM 17093 / CIP 108686 / LMG 22925 / RQ-24</strain>
    </source>
</reference>
<evidence type="ECO:0000256" key="3">
    <source>
        <dbReference type="ARBA" id="ARBA00022729"/>
    </source>
</evidence>
<organism evidence="5 6">
    <name type="scientific">Truepera radiovictrix (strain DSM 17093 / CIP 108686 / LMG 22925 / RQ-24)</name>
    <dbReference type="NCBI Taxonomy" id="649638"/>
    <lineage>
        <taxon>Bacteria</taxon>
        <taxon>Thermotogati</taxon>
        <taxon>Deinococcota</taxon>
        <taxon>Deinococci</taxon>
        <taxon>Trueperales</taxon>
        <taxon>Trueperaceae</taxon>
        <taxon>Truepera</taxon>
    </lineage>
</organism>
<dbReference type="GO" id="GO:1901982">
    <property type="term" value="F:maltose binding"/>
    <property type="evidence" value="ECO:0007669"/>
    <property type="project" value="TreeGrafter"/>
</dbReference>